<dbReference type="InterPro" id="IPR037673">
    <property type="entry name" value="MSC/AndL"/>
</dbReference>
<reference evidence="7" key="1">
    <citation type="journal article" date="2019" name="Int. J. Syst. Evol. Microbiol.">
        <title>The Global Catalogue of Microorganisms (GCM) 10K type strain sequencing project: providing services to taxonomists for standard genome sequencing and annotation.</title>
        <authorList>
            <consortium name="The Broad Institute Genomics Platform"/>
            <consortium name="The Broad Institute Genome Sequencing Center for Infectious Disease"/>
            <person name="Wu L."/>
            <person name="Ma J."/>
        </authorList>
    </citation>
    <scope>NUCLEOTIDE SEQUENCE [LARGE SCALE GENOMIC DNA]</scope>
    <source>
        <strain evidence="7">CGMCC 4.7371</strain>
    </source>
</reference>
<dbReference type="PANTHER" id="PTHR30266">
    <property type="entry name" value="MECHANOSENSITIVE CHANNEL MSCL"/>
    <property type="match status" value="1"/>
</dbReference>
<gene>
    <name evidence="6" type="ORF">GCM10011584_00320</name>
</gene>
<dbReference type="Pfam" id="PF01741">
    <property type="entry name" value="MscL"/>
    <property type="match status" value="1"/>
</dbReference>
<keyword evidence="4 5" id="KW-0472">Membrane</keyword>
<name>A0ABQ2N6K8_9ACTN</name>
<keyword evidence="2 5" id="KW-0812">Transmembrane</keyword>
<dbReference type="PANTHER" id="PTHR30266:SF2">
    <property type="entry name" value="LARGE-CONDUCTANCE MECHANOSENSITIVE CHANNEL"/>
    <property type="match status" value="1"/>
</dbReference>
<evidence type="ECO:0000256" key="1">
    <source>
        <dbReference type="ARBA" id="ARBA00004141"/>
    </source>
</evidence>
<dbReference type="RefSeq" id="WP_188781737.1">
    <property type="nucleotide sequence ID" value="NZ_BMNI01000001.1"/>
</dbReference>
<dbReference type="Proteomes" id="UP000655410">
    <property type="component" value="Unassembled WGS sequence"/>
</dbReference>
<keyword evidence="7" id="KW-1185">Reference proteome</keyword>
<comment type="caution">
    <text evidence="6">The sequence shown here is derived from an EMBL/GenBank/DDBJ whole genome shotgun (WGS) entry which is preliminary data.</text>
</comment>
<dbReference type="EMBL" id="BMNI01000001">
    <property type="protein sequence ID" value="GGO83940.1"/>
    <property type="molecule type" value="Genomic_DNA"/>
</dbReference>
<feature type="transmembrane region" description="Helical" evidence="5">
    <location>
        <begin position="12"/>
        <end position="30"/>
    </location>
</feature>
<evidence type="ECO:0000313" key="7">
    <source>
        <dbReference type="Proteomes" id="UP000655410"/>
    </source>
</evidence>
<comment type="subcellular location">
    <subcellularLocation>
        <location evidence="1">Membrane</location>
        <topology evidence="1">Multi-pass membrane protein</topology>
    </subcellularLocation>
</comment>
<feature type="transmembrane region" description="Helical" evidence="5">
    <location>
        <begin position="62"/>
        <end position="83"/>
    </location>
</feature>
<evidence type="ECO:0000313" key="6">
    <source>
        <dbReference type="EMBL" id="GGO83940.1"/>
    </source>
</evidence>
<evidence type="ECO:0000256" key="2">
    <source>
        <dbReference type="ARBA" id="ARBA00022692"/>
    </source>
</evidence>
<protein>
    <submittedName>
        <fullName evidence="6">Large-conductance mechanosensitive channel</fullName>
    </submittedName>
</protein>
<evidence type="ECO:0000256" key="3">
    <source>
        <dbReference type="ARBA" id="ARBA00022989"/>
    </source>
</evidence>
<keyword evidence="3 5" id="KW-1133">Transmembrane helix</keyword>
<proteinExistence type="predicted"/>
<dbReference type="InterPro" id="IPR036019">
    <property type="entry name" value="MscL_channel"/>
</dbReference>
<accession>A0ABQ2N6K8</accession>
<dbReference type="SUPFAM" id="SSF81330">
    <property type="entry name" value="Gated mechanosensitive channel"/>
    <property type="match status" value="1"/>
</dbReference>
<organism evidence="6 7">
    <name type="scientific">Nocardioides phosphati</name>
    <dbReference type="NCBI Taxonomy" id="1867775"/>
    <lineage>
        <taxon>Bacteria</taxon>
        <taxon>Bacillati</taxon>
        <taxon>Actinomycetota</taxon>
        <taxon>Actinomycetes</taxon>
        <taxon>Propionibacteriales</taxon>
        <taxon>Nocardioidaceae</taxon>
        <taxon>Nocardioides</taxon>
    </lineage>
</organism>
<evidence type="ECO:0000256" key="4">
    <source>
        <dbReference type="ARBA" id="ARBA00023136"/>
    </source>
</evidence>
<dbReference type="Gene3D" id="1.10.1200.120">
    <property type="entry name" value="Large-conductance mechanosensitive channel, MscL, domain 1"/>
    <property type="match status" value="1"/>
</dbReference>
<evidence type="ECO:0000256" key="5">
    <source>
        <dbReference type="SAM" id="Phobius"/>
    </source>
</evidence>
<sequence>MSGFKNFLLRGNLIELAVAFIMATAFAKVVTEFTNVVMGFIGKAGGQPDFGKVKVAEVNVGLFLNALVAFVIIAAVVYFFIVVPYTHAKEKFFPAEAAGPSEVELLTDIRNALVERA</sequence>